<accession>R8Z309</accession>
<name>R8Z309_9GAMM</name>
<evidence type="ECO:0000256" key="1">
    <source>
        <dbReference type="SAM" id="SignalP"/>
    </source>
</evidence>
<proteinExistence type="predicted"/>
<keyword evidence="1" id="KW-0732">Signal</keyword>
<dbReference type="Proteomes" id="UP000013986">
    <property type="component" value="Unassembled WGS sequence"/>
</dbReference>
<evidence type="ECO:0000313" key="3">
    <source>
        <dbReference type="Proteomes" id="UP000013986"/>
    </source>
</evidence>
<feature type="signal peptide" evidence="1">
    <location>
        <begin position="1"/>
        <end position="18"/>
    </location>
</feature>
<reference evidence="2 3" key="1">
    <citation type="submission" date="2013-02" db="EMBL/GenBank/DDBJ databases">
        <title>The Genome Sequence of Acinetobacter pittii ANC 4052.</title>
        <authorList>
            <consortium name="The Broad Institute Genome Sequencing Platform"/>
            <consortium name="The Broad Institute Genome Sequencing Center for Infectious Disease"/>
            <person name="Cerqueira G."/>
            <person name="Feldgarden M."/>
            <person name="Courvalin P."/>
            <person name="Perichon B."/>
            <person name="Grillot-Courvalin C."/>
            <person name="Clermont D."/>
            <person name="Rocha E."/>
            <person name="Yoon E.-J."/>
            <person name="Nemec A."/>
            <person name="Walker B."/>
            <person name="Young S.K."/>
            <person name="Zeng Q."/>
            <person name="Gargeya S."/>
            <person name="Fitzgerald M."/>
            <person name="Haas B."/>
            <person name="Abouelleil A."/>
            <person name="Alvarado L."/>
            <person name="Arachchi H.M."/>
            <person name="Berlin A.M."/>
            <person name="Chapman S.B."/>
            <person name="Dewar J."/>
            <person name="Goldberg J."/>
            <person name="Griggs A."/>
            <person name="Gujja S."/>
            <person name="Hansen M."/>
            <person name="Howarth C."/>
            <person name="Imamovic A."/>
            <person name="Larimer J."/>
            <person name="McCowan C."/>
            <person name="Murphy C."/>
            <person name="Neiman D."/>
            <person name="Pearson M."/>
            <person name="Priest M."/>
            <person name="Roberts A."/>
            <person name="Saif S."/>
            <person name="Shea T."/>
            <person name="Sisk P."/>
            <person name="Sykes S."/>
            <person name="Wortman J."/>
            <person name="Nusbaum C."/>
            <person name="Birren B."/>
        </authorList>
    </citation>
    <scope>NUCLEOTIDE SEQUENCE [LARGE SCALE GENOMIC DNA]</scope>
    <source>
        <strain evidence="2 3">ANC 4052</strain>
    </source>
</reference>
<gene>
    <name evidence="2" type="ORF">F929_00196</name>
</gene>
<dbReference type="HOGENOM" id="CLU_118429_0_0_6"/>
<organism evidence="2 3">
    <name type="scientific">Acinetobacter lactucae</name>
    <dbReference type="NCBI Taxonomy" id="1785128"/>
    <lineage>
        <taxon>Bacteria</taxon>
        <taxon>Pseudomonadati</taxon>
        <taxon>Pseudomonadota</taxon>
        <taxon>Gammaproteobacteria</taxon>
        <taxon>Moraxellales</taxon>
        <taxon>Moraxellaceae</taxon>
        <taxon>Acinetobacter</taxon>
        <taxon>Acinetobacter calcoaceticus/baumannii complex</taxon>
    </lineage>
</organism>
<evidence type="ECO:0008006" key="4">
    <source>
        <dbReference type="Google" id="ProtNLM"/>
    </source>
</evidence>
<feature type="chain" id="PRO_5004469861" description="Lipoprotein" evidence="1">
    <location>
        <begin position="19"/>
        <end position="195"/>
    </location>
</feature>
<dbReference type="AlphaFoldDB" id="R8Z309"/>
<dbReference type="PROSITE" id="PS51257">
    <property type="entry name" value="PROKAR_LIPOPROTEIN"/>
    <property type="match status" value="1"/>
</dbReference>
<dbReference type="EMBL" id="APQO01000002">
    <property type="protein sequence ID" value="EOQ75934.1"/>
    <property type="molecule type" value="Genomic_DNA"/>
</dbReference>
<sequence>MKKILITLLTTLLAGCTAGVVNQSKKLIGHKLYQDSTANLASNIRIQQGQNFSVRLYPNGCMTSMQPKFLMSPEVESIGALGGDIRYKPKTLNMPYPPKNEQFAEFKIPAERFIALSAYKSYHTGAELRGCSVDAIYKFASNKNYELLDHKGGAQCSLEVQEILSNGERIELKPLKYLRNINEWAGCDAQLEGLN</sequence>
<comment type="caution">
    <text evidence="2">The sequence shown here is derived from an EMBL/GenBank/DDBJ whole genome shotgun (WGS) entry which is preliminary data.</text>
</comment>
<evidence type="ECO:0000313" key="2">
    <source>
        <dbReference type="EMBL" id="EOQ75934.1"/>
    </source>
</evidence>
<protein>
    <recommendedName>
        <fullName evidence="4">Lipoprotein</fullName>
    </recommendedName>
</protein>
<dbReference type="RefSeq" id="WP_016143379.1">
    <property type="nucleotide sequence ID" value="NZ_KB976989.1"/>
</dbReference>
<dbReference type="PATRIC" id="fig|1217689.3.peg.200"/>